<dbReference type="GeneID" id="37268558"/>
<organism evidence="3 4">
    <name type="scientific">Tilletiopsis washingtonensis</name>
    <dbReference type="NCBI Taxonomy" id="58919"/>
    <lineage>
        <taxon>Eukaryota</taxon>
        <taxon>Fungi</taxon>
        <taxon>Dikarya</taxon>
        <taxon>Basidiomycota</taxon>
        <taxon>Ustilaginomycotina</taxon>
        <taxon>Exobasidiomycetes</taxon>
        <taxon>Entylomatales</taxon>
        <taxon>Entylomatales incertae sedis</taxon>
        <taxon>Tilletiopsis</taxon>
    </lineage>
</organism>
<dbReference type="PANTHER" id="PTHR46211">
    <property type="entry name" value="GLYCEROPHOSPHORYL DIESTER PHOSPHODIESTERASE"/>
    <property type="match status" value="1"/>
</dbReference>
<feature type="transmembrane region" description="Helical" evidence="1">
    <location>
        <begin position="22"/>
        <end position="42"/>
    </location>
</feature>
<dbReference type="PROSITE" id="PS51704">
    <property type="entry name" value="GP_PDE"/>
    <property type="match status" value="1"/>
</dbReference>
<dbReference type="OrthoDB" id="1058301at2759"/>
<dbReference type="InterPro" id="IPR030395">
    <property type="entry name" value="GP_PDE_dom"/>
</dbReference>
<sequence>MGQTHASWLAEPHNARTKRSRLSYFLSALLLFLALLCLFHQLPVPSPLFLVSPASAPLFDLQGHRGARGLAPESTLFAFAAGLKAGVTTLELDVTLAADGTPFVWHDERALDSKCSGDAVGKRLEDLTYAEIKALDCGKTLPEFPRQVAHPGARIQTLDQVLQFGLCVAPKGGLQWNVESKVQPPGYNSTFSAEKYTQVILDTLKRHDVIDRVIFQSFYWRTLHLSKLSTPSLCTSALIAPFIHTLPADKASLWLDGHTLDAQPGNTTSLRVAQAAASLGADIVSPLHGAPGESGDAAYVPFTDAQMTHEAHRLGVHVLPWTVNAVLTADRMHDVGAEGIITDFPDEMHAWAVEKGVRVPPRRSERRVEKCLREALARDRP</sequence>
<keyword evidence="1" id="KW-0472">Membrane</keyword>
<keyword evidence="4" id="KW-1185">Reference proteome</keyword>
<evidence type="ECO:0000259" key="2">
    <source>
        <dbReference type="PROSITE" id="PS51704"/>
    </source>
</evidence>
<dbReference type="AlphaFoldDB" id="A0A316Z303"/>
<dbReference type="GO" id="GO:0008081">
    <property type="term" value="F:phosphoric diester hydrolase activity"/>
    <property type="evidence" value="ECO:0007669"/>
    <property type="project" value="InterPro"/>
</dbReference>
<accession>A0A316Z303</accession>
<dbReference type="STRING" id="58919.A0A316Z303"/>
<gene>
    <name evidence="3" type="ORF">FA09DRAFT_321277</name>
</gene>
<protein>
    <submittedName>
        <fullName evidence="3">PLC-like phosphodiesterase</fullName>
    </submittedName>
</protein>
<proteinExistence type="predicted"/>
<dbReference type="SUPFAM" id="SSF51695">
    <property type="entry name" value="PLC-like phosphodiesterases"/>
    <property type="match status" value="1"/>
</dbReference>
<reference evidence="3 4" key="1">
    <citation type="journal article" date="2018" name="Mol. Biol. Evol.">
        <title>Broad Genomic Sampling Reveals a Smut Pathogenic Ancestry of the Fungal Clade Ustilaginomycotina.</title>
        <authorList>
            <person name="Kijpornyongpan T."/>
            <person name="Mondo S.J."/>
            <person name="Barry K."/>
            <person name="Sandor L."/>
            <person name="Lee J."/>
            <person name="Lipzen A."/>
            <person name="Pangilinan J."/>
            <person name="LaButti K."/>
            <person name="Hainaut M."/>
            <person name="Henrissat B."/>
            <person name="Grigoriev I.V."/>
            <person name="Spatafora J.W."/>
            <person name="Aime M.C."/>
        </authorList>
    </citation>
    <scope>NUCLEOTIDE SEQUENCE [LARGE SCALE GENOMIC DNA]</scope>
    <source>
        <strain evidence="3 4">MCA 4186</strain>
    </source>
</reference>
<dbReference type="GO" id="GO:0006629">
    <property type="term" value="P:lipid metabolic process"/>
    <property type="evidence" value="ECO:0007669"/>
    <property type="project" value="InterPro"/>
</dbReference>
<evidence type="ECO:0000313" key="4">
    <source>
        <dbReference type="Proteomes" id="UP000245946"/>
    </source>
</evidence>
<dbReference type="EMBL" id="KZ819300">
    <property type="protein sequence ID" value="PWN96160.1"/>
    <property type="molecule type" value="Genomic_DNA"/>
</dbReference>
<keyword evidence="1" id="KW-0812">Transmembrane</keyword>
<feature type="domain" description="GP-PDE" evidence="2">
    <location>
        <begin position="59"/>
        <end position="352"/>
    </location>
</feature>
<dbReference type="Pfam" id="PF03009">
    <property type="entry name" value="GDPD"/>
    <property type="match status" value="1"/>
</dbReference>
<dbReference type="Proteomes" id="UP000245946">
    <property type="component" value="Unassembled WGS sequence"/>
</dbReference>
<keyword evidence="1" id="KW-1133">Transmembrane helix</keyword>
<dbReference type="InterPro" id="IPR017946">
    <property type="entry name" value="PLC-like_Pdiesterase_TIM-brl"/>
</dbReference>
<evidence type="ECO:0000256" key="1">
    <source>
        <dbReference type="SAM" id="Phobius"/>
    </source>
</evidence>
<name>A0A316Z303_9BASI</name>
<dbReference type="RefSeq" id="XP_025596439.1">
    <property type="nucleotide sequence ID" value="XM_025741014.1"/>
</dbReference>
<dbReference type="Gene3D" id="3.20.20.190">
    <property type="entry name" value="Phosphatidylinositol (PI) phosphodiesterase"/>
    <property type="match status" value="1"/>
</dbReference>
<evidence type="ECO:0000313" key="3">
    <source>
        <dbReference type="EMBL" id="PWN96160.1"/>
    </source>
</evidence>
<dbReference type="PANTHER" id="PTHR46211:SF14">
    <property type="entry name" value="GLYCEROPHOSPHODIESTER PHOSPHODIESTERASE"/>
    <property type="match status" value="1"/>
</dbReference>